<keyword evidence="3" id="KW-0540">Nuclease</keyword>
<accession>A0A022PKS5</accession>
<keyword evidence="4" id="KW-1185">Reference proteome</keyword>
<protein>
    <submittedName>
        <fullName evidence="3">Putative restriction endonuclease</fullName>
    </submittedName>
</protein>
<evidence type="ECO:0000313" key="3">
    <source>
        <dbReference type="EMBL" id="EYU15568.1"/>
    </source>
</evidence>
<dbReference type="GO" id="GO:0004519">
    <property type="term" value="F:endonuclease activity"/>
    <property type="evidence" value="ECO:0007669"/>
    <property type="project" value="UniProtKB-KW"/>
</dbReference>
<dbReference type="AlphaFoldDB" id="A0A022PKS5"/>
<dbReference type="Proteomes" id="UP000023464">
    <property type="component" value="Unassembled WGS sequence"/>
</dbReference>
<reference evidence="3 4" key="1">
    <citation type="submission" date="2014-03" db="EMBL/GenBank/DDBJ databases">
        <title>Draft Genome of Photorhabdus luminescens BA1, an Egyptian Isolate.</title>
        <authorList>
            <person name="Ghazal S."/>
            <person name="Hurst S.G.IV."/>
            <person name="Morris K."/>
            <person name="Thomas K."/>
            <person name="Tisa L.S."/>
        </authorList>
    </citation>
    <scope>NUCLEOTIDE SEQUENCE [LARGE SCALE GENOMIC DNA]</scope>
    <source>
        <strain evidence="3 4">BA1</strain>
    </source>
</reference>
<proteinExistence type="predicted"/>
<keyword evidence="3" id="KW-0378">Hydrolase</keyword>
<comment type="caution">
    <text evidence="3">The sequence shown here is derived from an EMBL/GenBank/DDBJ whole genome shotgun (WGS) entry which is preliminary data.</text>
</comment>
<dbReference type="EMBL" id="JFGV01000022">
    <property type="protein sequence ID" value="EYU15568.1"/>
    <property type="molecule type" value="Genomic_DNA"/>
</dbReference>
<dbReference type="InterPro" id="IPR058813">
    <property type="entry name" value="DNA-SBD_ScoMcrA"/>
</dbReference>
<feature type="domain" description="ScoMcrA-like DNA sulfur-binding" evidence="2">
    <location>
        <begin position="6"/>
        <end position="158"/>
    </location>
</feature>
<dbReference type="RefSeq" id="WP_036778070.1">
    <property type="nucleotide sequence ID" value="NZ_CAWLTM010000093.1"/>
</dbReference>
<dbReference type="CDD" id="cd00085">
    <property type="entry name" value="HNHc"/>
    <property type="match status" value="1"/>
</dbReference>
<dbReference type="InterPro" id="IPR011396">
    <property type="entry name" value="PT_DNA_restrict"/>
</dbReference>
<dbReference type="Pfam" id="PF26340">
    <property type="entry name" value="DNA-SBD_ScoMcrA"/>
    <property type="match status" value="1"/>
</dbReference>
<gene>
    <name evidence="3" type="ORF">BA1DRAFT_01825</name>
</gene>
<feature type="domain" description="HNH nuclease" evidence="1">
    <location>
        <begin position="182"/>
        <end position="236"/>
    </location>
</feature>
<dbReference type="NCBIfam" id="NF045808">
    <property type="entry name" value="PT-DNA_restrict"/>
    <property type="match status" value="1"/>
</dbReference>
<evidence type="ECO:0000259" key="1">
    <source>
        <dbReference type="Pfam" id="PF13391"/>
    </source>
</evidence>
<dbReference type="PIRSF" id="PIRSF030850">
    <property type="entry name" value="UCP030850"/>
    <property type="match status" value="1"/>
</dbReference>
<organism evidence="3 4">
    <name type="scientific">Photorhabdus aegyptia</name>
    <dbReference type="NCBI Taxonomy" id="2805098"/>
    <lineage>
        <taxon>Bacteria</taxon>
        <taxon>Pseudomonadati</taxon>
        <taxon>Pseudomonadota</taxon>
        <taxon>Gammaproteobacteria</taxon>
        <taxon>Enterobacterales</taxon>
        <taxon>Morganellaceae</taxon>
        <taxon>Photorhabdus</taxon>
    </lineage>
</organism>
<keyword evidence="3" id="KW-0255">Endonuclease</keyword>
<name>A0A022PKS5_9GAMM</name>
<evidence type="ECO:0000313" key="4">
    <source>
        <dbReference type="Proteomes" id="UP000023464"/>
    </source>
</evidence>
<dbReference type="Pfam" id="PF13391">
    <property type="entry name" value="HNH_2"/>
    <property type="match status" value="1"/>
</dbReference>
<sequence>MTSPAALQTAISKLTVWRKGDQRAPHKPLLLLYVLSEYKKGHGQLFNYGDEIHQPLLQLLTDFGPSRKKHYPSMPFWRLRGDGFWELENAEHCTPRPRSKEPPKQELIEYQVAGGFDSASFQLLRRQPSLADELAQQILNEHFPESVQVSLAERLGFDINKGLNSRDPRFRGMVLRAYHYRCAVCGYDLRLDGSLVGLEAAHIKWKQFGGPCLVENGLALCTLHHSAFDRGAIGIDENLKIKISDGVNRSPVVEQLFWARDGESLYLPRNRQYYPADRFIEWHQTQVFKT</sequence>
<evidence type="ECO:0000259" key="2">
    <source>
        <dbReference type="Pfam" id="PF26340"/>
    </source>
</evidence>
<dbReference type="PATRIC" id="fig|1393736.3.peg.1849"/>
<dbReference type="InterPro" id="IPR003615">
    <property type="entry name" value="HNH_nuc"/>
</dbReference>